<dbReference type="PROSITE" id="PS50011">
    <property type="entry name" value="PROTEIN_KINASE_DOM"/>
    <property type="match status" value="1"/>
</dbReference>
<dbReference type="SUPFAM" id="SSF56112">
    <property type="entry name" value="Protein kinase-like (PK-like)"/>
    <property type="match status" value="1"/>
</dbReference>
<keyword evidence="4" id="KW-0067">ATP-binding</keyword>
<comment type="caution">
    <text evidence="6">The sequence shown here is derived from an EMBL/GenBank/DDBJ whole genome shotgun (WGS) entry which is preliminary data.</text>
</comment>
<keyword evidence="1" id="KW-0808">Transferase</keyword>
<dbReference type="Pfam" id="PF00069">
    <property type="entry name" value="Pkinase"/>
    <property type="match status" value="1"/>
</dbReference>
<evidence type="ECO:0000256" key="1">
    <source>
        <dbReference type="ARBA" id="ARBA00022679"/>
    </source>
</evidence>
<organism evidence="6 7">
    <name type="scientific">Gigaspora margarita</name>
    <dbReference type="NCBI Taxonomy" id="4874"/>
    <lineage>
        <taxon>Eukaryota</taxon>
        <taxon>Fungi</taxon>
        <taxon>Fungi incertae sedis</taxon>
        <taxon>Mucoromycota</taxon>
        <taxon>Glomeromycotina</taxon>
        <taxon>Glomeromycetes</taxon>
        <taxon>Diversisporales</taxon>
        <taxon>Gigasporaceae</taxon>
        <taxon>Gigaspora</taxon>
    </lineage>
</organism>
<reference evidence="6 7" key="1">
    <citation type="submission" date="2021-06" db="EMBL/GenBank/DDBJ databases">
        <authorList>
            <person name="Kallberg Y."/>
            <person name="Tangrot J."/>
            <person name="Rosling A."/>
        </authorList>
    </citation>
    <scope>NUCLEOTIDE SEQUENCE [LARGE SCALE GENOMIC DNA]</scope>
    <source>
        <strain evidence="6 7">120-4 pot B 10/14</strain>
    </source>
</reference>
<dbReference type="InterPro" id="IPR000719">
    <property type="entry name" value="Prot_kinase_dom"/>
</dbReference>
<evidence type="ECO:0000256" key="2">
    <source>
        <dbReference type="ARBA" id="ARBA00022741"/>
    </source>
</evidence>
<keyword evidence="7" id="KW-1185">Reference proteome</keyword>
<keyword evidence="3" id="KW-0418">Kinase</keyword>
<dbReference type="Proteomes" id="UP000789901">
    <property type="component" value="Unassembled WGS sequence"/>
</dbReference>
<name>A0ABM8W2S2_GIGMA</name>
<proteinExistence type="predicted"/>
<dbReference type="PANTHER" id="PTHR44329:SF288">
    <property type="entry name" value="MITOGEN-ACTIVATED PROTEIN KINASE KINASE KINASE 20"/>
    <property type="match status" value="1"/>
</dbReference>
<evidence type="ECO:0000256" key="3">
    <source>
        <dbReference type="ARBA" id="ARBA00022777"/>
    </source>
</evidence>
<dbReference type="EMBL" id="CAJVQB010000851">
    <property type="protein sequence ID" value="CAG8510032.1"/>
    <property type="molecule type" value="Genomic_DNA"/>
</dbReference>
<keyword evidence="2" id="KW-0547">Nucleotide-binding</keyword>
<sequence>MPTDKIECLTIEYKKIKLNRNETIRTHIEKICKNDIMNFISWNKINNRDHFDIGASGIIYKAKWTERDIVIALKAVPVSVETDTDNDEFVKEIKAFHKIGLIHSNNEAIPPVGYENVVKFLGVSSDESELYLVFEYADLGNMRHYLGQNTLNWEQKVNLARQIICGLYFLHENEILHRDLHTQNVVIKMDKSFKDGTRAIIIDFGLSKVLSPIANKIISGAREKPINGTTISFVELYTDCWDGNPNFRPDIKIIYKLMYQKDMIYGEKWKQNPKIYVSDMDQTKPSE</sequence>
<evidence type="ECO:0000313" key="7">
    <source>
        <dbReference type="Proteomes" id="UP000789901"/>
    </source>
</evidence>
<feature type="domain" description="Protein kinase" evidence="5">
    <location>
        <begin position="45"/>
        <end position="287"/>
    </location>
</feature>
<dbReference type="InterPro" id="IPR011009">
    <property type="entry name" value="Kinase-like_dom_sf"/>
</dbReference>
<gene>
    <name evidence="6" type="ORF">GMARGA_LOCUS2635</name>
</gene>
<evidence type="ECO:0000256" key="4">
    <source>
        <dbReference type="ARBA" id="ARBA00022840"/>
    </source>
</evidence>
<dbReference type="InterPro" id="IPR051681">
    <property type="entry name" value="Ser/Thr_Kinases-Pseudokinases"/>
</dbReference>
<dbReference type="PANTHER" id="PTHR44329">
    <property type="entry name" value="SERINE/THREONINE-PROTEIN KINASE TNNI3K-RELATED"/>
    <property type="match status" value="1"/>
</dbReference>
<accession>A0ABM8W2S2</accession>
<protein>
    <submittedName>
        <fullName evidence="6">37000_t:CDS:1</fullName>
    </submittedName>
</protein>
<dbReference type="Gene3D" id="1.10.510.10">
    <property type="entry name" value="Transferase(Phosphotransferase) domain 1"/>
    <property type="match status" value="1"/>
</dbReference>
<evidence type="ECO:0000313" key="6">
    <source>
        <dbReference type="EMBL" id="CAG8510032.1"/>
    </source>
</evidence>
<evidence type="ECO:0000259" key="5">
    <source>
        <dbReference type="PROSITE" id="PS50011"/>
    </source>
</evidence>